<feature type="compositionally biased region" description="Basic residues" evidence="11">
    <location>
        <begin position="1065"/>
        <end position="1076"/>
    </location>
</feature>
<evidence type="ECO:0000256" key="8">
    <source>
        <dbReference type="ARBA" id="ARBA00029556"/>
    </source>
</evidence>
<dbReference type="PANTHER" id="PTHR12804:SF0">
    <property type="entry name" value="SIGNAL PEPTIDASE COMPLEX SUBUNIT 3"/>
    <property type="match status" value="1"/>
</dbReference>
<evidence type="ECO:0000256" key="2">
    <source>
        <dbReference type="ARBA" id="ARBA00009289"/>
    </source>
</evidence>
<dbReference type="Pfam" id="PF04573">
    <property type="entry name" value="SPC22"/>
    <property type="match status" value="2"/>
</dbReference>
<keyword evidence="14" id="KW-1185">Reference proteome</keyword>
<gene>
    <name evidence="13" type="ORF">SLS63_010160</name>
</gene>
<organism evidence="13 14">
    <name type="scientific">Diaporthe eres</name>
    <name type="common">Phomopsis oblonga</name>
    <dbReference type="NCBI Taxonomy" id="83184"/>
    <lineage>
        <taxon>Eukaryota</taxon>
        <taxon>Fungi</taxon>
        <taxon>Dikarya</taxon>
        <taxon>Ascomycota</taxon>
        <taxon>Pezizomycotina</taxon>
        <taxon>Sordariomycetes</taxon>
        <taxon>Sordariomycetidae</taxon>
        <taxon>Diaporthales</taxon>
        <taxon>Diaporthaceae</taxon>
        <taxon>Diaporthe</taxon>
        <taxon>Diaporthe eres species complex</taxon>
    </lineage>
</organism>
<keyword evidence="7 12" id="KW-0472">Membrane</keyword>
<feature type="transmembrane region" description="Helical" evidence="12">
    <location>
        <begin position="400"/>
        <end position="422"/>
    </location>
</feature>
<evidence type="ECO:0000256" key="9">
    <source>
        <dbReference type="ARBA" id="ARBA00033146"/>
    </source>
</evidence>
<comment type="caution">
    <text evidence="13">The sequence shown here is derived from an EMBL/GenBank/DDBJ whole genome shotgun (WGS) entry which is preliminary data.</text>
</comment>
<dbReference type="PANTHER" id="PTHR12804">
    <property type="entry name" value="MICROSOMAL SIGNAL PEPTIDASE 23 KD SUBUNIT SPC22/23"/>
    <property type="match status" value="1"/>
</dbReference>
<evidence type="ECO:0000256" key="4">
    <source>
        <dbReference type="ARBA" id="ARBA00022824"/>
    </source>
</evidence>
<sequence>MNSTFTPAAGYGRRIRGLLDFYLDLGASAQWSRHNTSQRLGHARYIGWTYVPSLVFVIYGVFWQVVDGEVKRLEKYRQLGGTGPSCSARQSVCLNYHLFWSPLSILQALRYRQWSVALSSTGLVLSGIIAPNVQNYVFTWNIYSGTALVWGGQCSRQVAYADQFWSKVLLGVLLANWTCAVGLLFTLRNSPTNLTRDPRGLFNALILTTNQPPSSPSLKRLFEPNGYAVCDTYKRSKLRIRTLGPEKYHRPCLEFESEDNSLLHIALQHLKLRQKIEKLRSQLKSAWTKLENLLSQRNLFLLWNIVLIVTLALTAYVLKQMSTPEQELLQDFHLPWSSNVYLVPVDIQSFYQVFEKRVRDVTVPYALAFDAPQGAKVLFEDWDNTWPVLDVVQAFIHRRWFLGLTFLGTVLTYGYTIMLGSLQVSASFYGATTYHADKDGVMTVLALNAYLLLLSSCATVGYFWRWTLHYEKNRVAKAWDREVGTLATNLALVLWVEDELRKEASDAWDAAADGNAFEKLNNPAQGPRRQRRRRFIYNLANMRFQKASDGRDFVYALLGHWTANVEGASGPDVEVGKIVEVDYTKTKAEVYREVAIATLQGCGDSSRPQDLLTLNTVRHRPGWDCPRSLMEFPSWVTQWDDGTRQTVISLYDTFSASRHRTPSKMGFSTDGRMLTLRGVIVDTINSVSGEFPADDFRDVNFAAEGGQQRHVAAAQLLFQPWRDFCGSGGRLDSRIEYRPAVEDGAIRTVGRANASALWAYMETVSVMLFRRSQRKVREDADTRPAHMAAYLAGAFPRRMRADDDATIPELAKKGNAEIFTNSVYVIAYGPFGRPQHPPTMYTSLVRAQNVFGFFTTVAFVVAAFIAGTDLLSPRTPSGTIRPTNTQVVKGRPHYYSTKREEYAIIKFSLDADLSSLFNWNTKQVFVYVTAEWPAAGNANATNQAVIWDQIITSPSSDHLANIGPATLRKLKKSAAGKPIDPSRGKLSLKNQRPKYQITHPSSRIAETDGVELRLHYNVQPWVGALTWDQGRDYGLWKATAGGASDAFALPAIKKKDEGDSSSSSSKKKTNNKKAKA</sequence>
<feature type="transmembrane region" description="Helical" evidence="12">
    <location>
        <begin position="168"/>
        <end position="187"/>
    </location>
</feature>
<keyword evidence="3 12" id="KW-0812">Transmembrane</keyword>
<dbReference type="EMBL" id="JAKNSF020000081">
    <property type="protein sequence ID" value="KAK7719209.1"/>
    <property type="molecule type" value="Genomic_DNA"/>
</dbReference>
<evidence type="ECO:0000256" key="7">
    <source>
        <dbReference type="ARBA" id="ARBA00023136"/>
    </source>
</evidence>
<comment type="function">
    <text evidence="10">Essential component of the signal peptidase complex (SPC) which catalyzes the cleavage of N-terminal signal sequences from nascent proteins as they are translocated into the lumen of the endoplasmic reticulum. Essential for the SPC catalytic activity, possibly by stabilizing and positioning the active center of the complex close to the lumenal surface. Essential for viability.</text>
</comment>
<feature type="region of interest" description="Disordered" evidence="11">
    <location>
        <begin position="1053"/>
        <end position="1076"/>
    </location>
</feature>
<evidence type="ECO:0000256" key="1">
    <source>
        <dbReference type="ARBA" id="ARBA00004648"/>
    </source>
</evidence>
<keyword evidence="5" id="KW-0735">Signal-anchor</keyword>
<proteinExistence type="inferred from homology"/>
<evidence type="ECO:0000256" key="5">
    <source>
        <dbReference type="ARBA" id="ARBA00022968"/>
    </source>
</evidence>
<comment type="similarity">
    <text evidence="2">Belongs to the SPCS3 family.</text>
</comment>
<dbReference type="Proteomes" id="UP001430848">
    <property type="component" value="Unassembled WGS sequence"/>
</dbReference>
<feature type="transmembrane region" description="Helical" evidence="12">
    <location>
        <begin position="45"/>
        <end position="66"/>
    </location>
</feature>
<protein>
    <recommendedName>
        <fullName evidence="8">Signal peptidase complex subunit 3</fullName>
    </recommendedName>
    <alternativeName>
        <fullName evidence="9">Microsomal signal peptidase subunit 3</fullName>
    </alternativeName>
</protein>
<feature type="transmembrane region" description="Helical" evidence="12">
    <location>
        <begin position="850"/>
        <end position="871"/>
    </location>
</feature>
<dbReference type="InterPro" id="IPR007653">
    <property type="entry name" value="SPC3"/>
</dbReference>
<evidence type="ECO:0000256" key="3">
    <source>
        <dbReference type="ARBA" id="ARBA00022692"/>
    </source>
</evidence>
<keyword evidence="4" id="KW-0256">Endoplasmic reticulum</keyword>
<dbReference type="InterPro" id="IPR021840">
    <property type="entry name" value="DUF3433"/>
</dbReference>
<evidence type="ECO:0000256" key="10">
    <source>
        <dbReference type="ARBA" id="ARBA00045670"/>
    </source>
</evidence>
<evidence type="ECO:0000313" key="14">
    <source>
        <dbReference type="Proteomes" id="UP001430848"/>
    </source>
</evidence>
<evidence type="ECO:0000256" key="6">
    <source>
        <dbReference type="ARBA" id="ARBA00022989"/>
    </source>
</evidence>
<keyword evidence="6 12" id="KW-1133">Transmembrane helix</keyword>
<evidence type="ECO:0000313" key="13">
    <source>
        <dbReference type="EMBL" id="KAK7719209.1"/>
    </source>
</evidence>
<comment type="subcellular location">
    <subcellularLocation>
        <location evidence="1">Endoplasmic reticulum membrane</location>
        <topology evidence="1">Single-pass type II membrane protein</topology>
    </subcellularLocation>
</comment>
<name>A0ABR1NXK5_DIAER</name>
<evidence type="ECO:0000256" key="11">
    <source>
        <dbReference type="SAM" id="MobiDB-lite"/>
    </source>
</evidence>
<feature type="transmembrane region" description="Helical" evidence="12">
    <location>
        <begin position="300"/>
        <end position="318"/>
    </location>
</feature>
<dbReference type="Pfam" id="PF11915">
    <property type="entry name" value="DUF3433"/>
    <property type="match status" value="1"/>
</dbReference>
<accession>A0ABR1NXK5</accession>
<feature type="transmembrane region" description="Helical" evidence="12">
    <location>
        <begin position="442"/>
        <end position="464"/>
    </location>
</feature>
<reference evidence="13 14" key="1">
    <citation type="submission" date="2024-02" db="EMBL/GenBank/DDBJ databases">
        <title>De novo assembly and annotation of 12 fungi associated with fruit tree decline syndrome in Ontario, Canada.</title>
        <authorList>
            <person name="Sulman M."/>
            <person name="Ellouze W."/>
            <person name="Ilyukhin E."/>
        </authorList>
    </citation>
    <scope>NUCLEOTIDE SEQUENCE [LARGE SCALE GENOMIC DNA]</scope>
    <source>
        <strain evidence="13 14">M169</strain>
    </source>
</reference>
<evidence type="ECO:0000256" key="12">
    <source>
        <dbReference type="SAM" id="Phobius"/>
    </source>
</evidence>